<keyword evidence="1" id="KW-0815">Transposition</keyword>
<dbReference type="AlphaFoldDB" id="A0A9Q3HR89"/>
<evidence type="ECO:0000256" key="3">
    <source>
        <dbReference type="ARBA" id="ARBA00022722"/>
    </source>
</evidence>
<dbReference type="GO" id="GO:0004519">
    <property type="term" value="F:endonuclease activity"/>
    <property type="evidence" value="ECO:0007669"/>
    <property type="project" value="UniProtKB-KW"/>
</dbReference>
<dbReference type="InterPro" id="IPR036397">
    <property type="entry name" value="RNaseH_sf"/>
</dbReference>
<dbReference type="GO" id="GO:0032196">
    <property type="term" value="P:transposition"/>
    <property type="evidence" value="ECO:0007669"/>
    <property type="project" value="UniProtKB-KW"/>
</dbReference>
<dbReference type="Proteomes" id="UP000765509">
    <property type="component" value="Unassembled WGS sequence"/>
</dbReference>
<dbReference type="InterPro" id="IPR012337">
    <property type="entry name" value="RNaseH-like_sf"/>
</dbReference>
<evidence type="ECO:0000256" key="10">
    <source>
        <dbReference type="ARBA" id="ARBA00022918"/>
    </source>
</evidence>
<dbReference type="PANTHER" id="PTHR42648:SF11">
    <property type="entry name" value="TRANSPOSON TY4-P GAG-POL POLYPROTEIN"/>
    <property type="match status" value="1"/>
</dbReference>
<dbReference type="GO" id="GO:0005634">
    <property type="term" value="C:nucleus"/>
    <property type="evidence" value="ECO:0007669"/>
    <property type="project" value="UniProtKB-ARBA"/>
</dbReference>
<evidence type="ECO:0000256" key="14">
    <source>
        <dbReference type="ARBA" id="ARBA00049244"/>
    </source>
</evidence>
<reference evidence="16" key="1">
    <citation type="submission" date="2021-03" db="EMBL/GenBank/DDBJ databases">
        <title>Draft genome sequence of rust myrtle Austropuccinia psidii MF-1, a brazilian biotype.</title>
        <authorList>
            <person name="Quecine M.C."/>
            <person name="Pachon D.M.R."/>
            <person name="Bonatelli M.L."/>
            <person name="Correr F.H."/>
            <person name="Franceschini L.M."/>
            <person name="Leite T.F."/>
            <person name="Margarido G.R.A."/>
            <person name="Almeida C.A."/>
            <person name="Ferrarezi J.A."/>
            <person name="Labate C.A."/>
        </authorList>
    </citation>
    <scope>NUCLEOTIDE SEQUENCE</scope>
    <source>
        <strain evidence="16">MF-1</strain>
    </source>
</reference>
<comment type="catalytic activity">
    <reaction evidence="13">
        <text>DNA(n) + a 2'-deoxyribonucleoside 5'-triphosphate = DNA(n+1) + diphosphate</text>
        <dbReference type="Rhea" id="RHEA:22508"/>
        <dbReference type="Rhea" id="RHEA-COMP:17339"/>
        <dbReference type="Rhea" id="RHEA-COMP:17340"/>
        <dbReference type="ChEBI" id="CHEBI:33019"/>
        <dbReference type="ChEBI" id="CHEBI:61560"/>
        <dbReference type="ChEBI" id="CHEBI:173112"/>
        <dbReference type="EC" id="2.7.7.49"/>
    </reaction>
</comment>
<dbReference type="GO" id="GO:0015074">
    <property type="term" value="P:DNA integration"/>
    <property type="evidence" value="ECO:0007669"/>
    <property type="project" value="UniProtKB-KW"/>
</dbReference>
<dbReference type="InterPro" id="IPR001584">
    <property type="entry name" value="Integrase_cat-core"/>
</dbReference>
<evidence type="ECO:0000256" key="5">
    <source>
        <dbReference type="ARBA" id="ARBA00022759"/>
    </source>
</evidence>
<dbReference type="OrthoDB" id="2506384at2759"/>
<evidence type="ECO:0000256" key="7">
    <source>
        <dbReference type="ARBA" id="ARBA00022842"/>
    </source>
</evidence>
<evidence type="ECO:0000256" key="2">
    <source>
        <dbReference type="ARBA" id="ARBA00022695"/>
    </source>
</evidence>
<dbReference type="PANTHER" id="PTHR42648">
    <property type="entry name" value="TRANSPOSASE, PUTATIVE-RELATED"/>
    <property type="match status" value="1"/>
</dbReference>
<keyword evidence="11" id="KW-0239">DNA-directed DNA polymerase</keyword>
<evidence type="ECO:0000256" key="4">
    <source>
        <dbReference type="ARBA" id="ARBA00022723"/>
    </source>
</evidence>
<dbReference type="GO" id="GO:0003887">
    <property type="term" value="F:DNA-directed DNA polymerase activity"/>
    <property type="evidence" value="ECO:0007669"/>
    <property type="project" value="UniProtKB-KW"/>
</dbReference>
<protein>
    <recommendedName>
        <fullName evidence="15">Integrase catalytic domain-containing protein</fullName>
    </recommendedName>
</protein>
<dbReference type="GO" id="GO:0003723">
    <property type="term" value="F:RNA binding"/>
    <property type="evidence" value="ECO:0007669"/>
    <property type="project" value="UniProtKB-KW"/>
</dbReference>
<organism evidence="16 17">
    <name type="scientific">Austropuccinia psidii MF-1</name>
    <dbReference type="NCBI Taxonomy" id="1389203"/>
    <lineage>
        <taxon>Eukaryota</taxon>
        <taxon>Fungi</taxon>
        <taxon>Dikarya</taxon>
        <taxon>Basidiomycota</taxon>
        <taxon>Pucciniomycotina</taxon>
        <taxon>Pucciniomycetes</taxon>
        <taxon>Pucciniales</taxon>
        <taxon>Sphaerophragmiaceae</taxon>
        <taxon>Austropuccinia</taxon>
    </lineage>
</organism>
<dbReference type="GO" id="GO:0046872">
    <property type="term" value="F:metal ion binding"/>
    <property type="evidence" value="ECO:0007669"/>
    <property type="project" value="UniProtKB-KW"/>
</dbReference>
<dbReference type="GO" id="GO:0003964">
    <property type="term" value="F:RNA-directed DNA polymerase activity"/>
    <property type="evidence" value="ECO:0007669"/>
    <property type="project" value="UniProtKB-KW"/>
</dbReference>
<keyword evidence="3" id="KW-0540">Nuclease</keyword>
<evidence type="ECO:0000256" key="8">
    <source>
        <dbReference type="ARBA" id="ARBA00022884"/>
    </source>
</evidence>
<keyword evidence="5" id="KW-0255">Endonuclease</keyword>
<evidence type="ECO:0000259" key="15">
    <source>
        <dbReference type="PROSITE" id="PS50994"/>
    </source>
</evidence>
<keyword evidence="17" id="KW-1185">Reference proteome</keyword>
<keyword evidence="10" id="KW-0695">RNA-directed DNA polymerase</keyword>
<dbReference type="PROSITE" id="PS50994">
    <property type="entry name" value="INTEGRASE"/>
    <property type="match status" value="1"/>
</dbReference>
<keyword evidence="7" id="KW-0460">Magnesium</keyword>
<dbReference type="GO" id="GO:0016787">
    <property type="term" value="F:hydrolase activity"/>
    <property type="evidence" value="ECO:0007669"/>
    <property type="project" value="UniProtKB-KW"/>
</dbReference>
<accession>A0A9Q3HR89</accession>
<comment type="catalytic activity">
    <reaction evidence="14">
        <text>DNA(n) + a 2'-deoxyribonucleoside 5'-triphosphate = DNA(n+1) + diphosphate</text>
        <dbReference type="Rhea" id="RHEA:22508"/>
        <dbReference type="Rhea" id="RHEA-COMP:17339"/>
        <dbReference type="Rhea" id="RHEA-COMP:17340"/>
        <dbReference type="ChEBI" id="CHEBI:33019"/>
        <dbReference type="ChEBI" id="CHEBI:61560"/>
        <dbReference type="ChEBI" id="CHEBI:173112"/>
        <dbReference type="EC" id="2.7.7.7"/>
    </reaction>
</comment>
<keyword evidence="4" id="KW-0479">Metal-binding</keyword>
<keyword evidence="2" id="KW-0548">Nucleotidyltransferase</keyword>
<gene>
    <name evidence="16" type="ORF">O181_054268</name>
</gene>
<evidence type="ECO:0000313" key="16">
    <source>
        <dbReference type="EMBL" id="MBW0514553.1"/>
    </source>
</evidence>
<dbReference type="EMBL" id="AVOT02024084">
    <property type="protein sequence ID" value="MBW0514553.1"/>
    <property type="molecule type" value="Genomic_DNA"/>
</dbReference>
<evidence type="ECO:0000256" key="12">
    <source>
        <dbReference type="ARBA" id="ARBA00023172"/>
    </source>
</evidence>
<name>A0A9Q3HR89_9BASI</name>
<evidence type="ECO:0000313" key="17">
    <source>
        <dbReference type="Proteomes" id="UP000765509"/>
    </source>
</evidence>
<proteinExistence type="predicted"/>
<keyword evidence="6" id="KW-0378">Hydrolase</keyword>
<keyword evidence="11" id="KW-0808">Transferase</keyword>
<evidence type="ECO:0000256" key="1">
    <source>
        <dbReference type="ARBA" id="ARBA00022578"/>
    </source>
</evidence>
<evidence type="ECO:0000256" key="6">
    <source>
        <dbReference type="ARBA" id="ARBA00022801"/>
    </source>
</evidence>
<evidence type="ECO:0000256" key="11">
    <source>
        <dbReference type="ARBA" id="ARBA00022932"/>
    </source>
</evidence>
<evidence type="ECO:0000256" key="13">
    <source>
        <dbReference type="ARBA" id="ARBA00048173"/>
    </source>
</evidence>
<keyword evidence="12" id="KW-0233">DNA recombination</keyword>
<evidence type="ECO:0000256" key="9">
    <source>
        <dbReference type="ARBA" id="ARBA00022908"/>
    </source>
</evidence>
<feature type="domain" description="Integrase catalytic" evidence="15">
    <location>
        <begin position="50"/>
        <end position="211"/>
    </location>
</feature>
<keyword evidence="9" id="KW-0229">DNA integration</keyword>
<dbReference type="GO" id="GO:0006310">
    <property type="term" value="P:DNA recombination"/>
    <property type="evidence" value="ECO:0007669"/>
    <property type="project" value="UniProtKB-KW"/>
</dbReference>
<sequence length="211" mass="24371">MLGHPSTQYLKKFLQLNQINQQPSFSTIKHCHVCNSCKLKSMPQNRPIPSTNFPFEKIHFDTLEIMPLAKHSTRYILVIIDDFSRFNQVYLLLQKSQAKSKLLSFINEIKSNIKRWQAYFHMDWGGEFNSTQFCTSIEAMGIVLEQGPANSPRKNGISERFNQALLTKFRCLLAQSNVPINFWDEAVKYSSLLINILPSRSLNWKSPVSTL</sequence>
<dbReference type="InterPro" id="IPR039537">
    <property type="entry name" value="Retrotran_Ty1/copia-like"/>
</dbReference>
<dbReference type="Gene3D" id="3.30.420.10">
    <property type="entry name" value="Ribonuclease H-like superfamily/Ribonuclease H"/>
    <property type="match status" value="1"/>
</dbReference>
<dbReference type="SUPFAM" id="SSF53098">
    <property type="entry name" value="Ribonuclease H-like"/>
    <property type="match status" value="1"/>
</dbReference>
<comment type="caution">
    <text evidence="16">The sequence shown here is derived from an EMBL/GenBank/DDBJ whole genome shotgun (WGS) entry which is preliminary data.</text>
</comment>
<keyword evidence="8" id="KW-0694">RNA-binding</keyword>